<dbReference type="Proteomes" id="UP000784294">
    <property type="component" value="Unassembled WGS sequence"/>
</dbReference>
<evidence type="ECO:0000313" key="2">
    <source>
        <dbReference type="Proteomes" id="UP000784294"/>
    </source>
</evidence>
<dbReference type="AlphaFoldDB" id="A0A448XEK6"/>
<sequence>MCYDAYIRLLTCLDILLEASNLDPKEASDSLLLLRRQPVLTTSSPSIAYAAESSFASQAHSGEQNLIDDEEQRVHLARHTLRDVLCDVIIKSEDVIAHFEEHQPGLCTLNVDQ</sequence>
<gene>
    <name evidence="1" type="ORF">PXEA_LOCUS28117</name>
</gene>
<comment type="caution">
    <text evidence="1">The sequence shown here is derived from an EMBL/GenBank/DDBJ whole genome shotgun (WGS) entry which is preliminary data.</text>
</comment>
<evidence type="ECO:0000313" key="1">
    <source>
        <dbReference type="EMBL" id="VEL34677.1"/>
    </source>
</evidence>
<name>A0A448XEK6_9PLAT</name>
<proteinExistence type="predicted"/>
<keyword evidence="2" id="KW-1185">Reference proteome</keyword>
<protein>
    <submittedName>
        <fullName evidence="1">Uncharacterized protein</fullName>
    </submittedName>
</protein>
<dbReference type="EMBL" id="CAAALY010248139">
    <property type="protein sequence ID" value="VEL34677.1"/>
    <property type="molecule type" value="Genomic_DNA"/>
</dbReference>
<reference evidence="1" key="1">
    <citation type="submission" date="2018-11" db="EMBL/GenBank/DDBJ databases">
        <authorList>
            <consortium name="Pathogen Informatics"/>
        </authorList>
    </citation>
    <scope>NUCLEOTIDE SEQUENCE</scope>
</reference>
<accession>A0A448XEK6</accession>
<organism evidence="1 2">
    <name type="scientific">Protopolystoma xenopodis</name>
    <dbReference type="NCBI Taxonomy" id="117903"/>
    <lineage>
        <taxon>Eukaryota</taxon>
        <taxon>Metazoa</taxon>
        <taxon>Spiralia</taxon>
        <taxon>Lophotrochozoa</taxon>
        <taxon>Platyhelminthes</taxon>
        <taxon>Monogenea</taxon>
        <taxon>Polyopisthocotylea</taxon>
        <taxon>Polystomatidea</taxon>
        <taxon>Polystomatidae</taxon>
        <taxon>Protopolystoma</taxon>
    </lineage>
</organism>